<dbReference type="GO" id="GO:0005085">
    <property type="term" value="F:guanyl-nucleotide exchange factor activity"/>
    <property type="evidence" value="ECO:0007669"/>
    <property type="project" value="InterPro"/>
</dbReference>
<evidence type="ECO:0000256" key="2">
    <source>
        <dbReference type="ARBA" id="ARBA00004240"/>
    </source>
</evidence>
<dbReference type="SUPFAM" id="SSF48371">
    <property type="entry name" value="ARM repeat"/>
    <property type="match status" value="2"/>
</dbReference>
<name>A7RI49_NEMVE</name>
<dbReference type="GO" id="GO:0005783">
    <property type="term" value="C:endoplasmic reticulum"/>
    <property type="evidence" value="ECO:0007669"/>
    <property type="project" value="UniProtKB-SubCell"/>
</dbReference>
<dbReference type="InParanoid" id="A7RI49"/>
<dbReference type="Proteomes" id="UP000001593">
    <property type="component" value="Unassembled WGS sequence"/>
</dbReference>
<dbReference type="Gene3D" id="1.25.10.10">
    <property type="entry name" value="Leucine-rich Repeat Variant"/>
    <property type="match status" value="2"/>
</dbReference>
<sequence>MDAELEELFERLQDHAKDEGVIDSKKFDAIMKLLKSKQEALLVTTIQRILSGLKNTLIYIEREPDKALVFDMVAELAKSDEVRDFFVDAGWIALALDHLENEDDNIVLHALRSIGNICFNNDLGRKALLGANGAHDIVNKLQRLNQNYDPSHDNRMDVVTCGCVLNLATDDLEGKASFVENGGPGVLIEILRQGTDDEELSYVTLEVLSPLVIIDDDIKVEVARSGGAASLTQVVADCRAQYDTDESKKYRLETAADMIVTILTENVCMRLLFENGEGVVLKECINWLSSRNRHLEISGALALGNFGRSDENCIRLVEIGAHKYLLNHINVAQQRPDPFKHLQAVFGALKNLALPVPNKSVLVRDGCLEACLNMLKSQSPIILAKVLGTMCAMMMAPRAITLENQSYSITGDIANRIMNMKGQLEVLVRLSKTSNEDVKMEACRLLALLVKQGQSTEISNKMIMAGGLSSIIEVISSPKNVVQNEALIAMTVMASTVKAEFYPKLRETGLMHQLIKLIRENRLSVQACYNSMAYLEALSLREYFVRDLQVAGISRLLEDLMHHQDENIRKRALIMLTSIKARQLQEDL</sequence>
<organism evidence="7 8">
    <name type="scientific">Nematostella vectensis</name>
    <name type="common">Starlet sea anemone</name>
    <dbReference type="NCBI Taxonomy" id="45351"/>
    <lineage>
        <taxon>Eukaryota</taxon>
        <taxon>Metazoa</taxon>
        <taxon>Cnidaria</taxon>
        <taxon>Anthozoa</taxon>
        <taxon>Hexacorallia</taxon>
        <taxon>Actiniaria</taxon>
        <taxon>Edwardsiidae</taxon>
        <taxon>Nematostella</taxon>
    </lineage>
</organism>
<dbReference type="SMART" id="SM00185">
    <property type="entry name" value="ARM"/>
    <property type="match status" value="5"/>
</dbReference>
<evidence type="ECO:0000256" key="3">
    <source>
        <dbReference type="ARBA" id="ARBA00004514"/>
    </source>
</evidence>
<evidence type="ECO:0000256" key="6">
    <source>
        <dbReference type="ARBA" id="ARBA00023128"/>
    </source>
</evidence>
<keyword evidence="4" id="KW-0963">Cytoplasm</keyword>
<dbReference type="eggNOG" id="KOG4500">
    <property type="taxonomic scope" value="Eukaryota"/>
</dbReference>
<dbReference type="PhylomeDB" id="A7RI49"/>
<reference evidence="7 8" key="1">
    <citation type="journal article" date="2007" name="Science">
        <title>Sea anemone genome reveals ancestral eumetazoan gene repertoire and genomic organization.</title>
        <authorList>
            <person name="Putnam N.H."/>
            <person name="Srivastava M."/>
            <person name="Hellsten U."/>
            <person name="Dirks B."/>
            <person name="Chapman J."/>
            <person name="Salamov A."/>
            <person name="Terry A."/>
            <person name="Shapiro H."/>
            <person name="Lindquist E."/>
            <person name="Kapitonov V.V."/>
            <person name="Jurka J."/>
            <person name="Genikhovich G."/>
            <person name="Grigoriev I.V."/>
            <person name="Lucas S.M."/>
            <person name="Steele R.E."/>
            <person name="Finnerty J.R."/>
            <person name="Technau U."/>
            <person name="Martindale M.Q."/>
            <person name="Rokhsar D.S."/>
        </authorList>
    </citation>
    <scope>NUCLEOTIDE SEQUENCE [LARGE SCALE GENOMIC DNA]</scope>
    <source>
        <strain evidence="8">CH2 X CH6</strain>
    </source>
</reference>
<dbReference type="HOGENOM" id="CLU_021124_1_0_1"/>
<evidence type="ECO:0000256" key="1">
    <source>
        <dbReference type="ARBA" id="ARBA00004173"/>
    </source>
</evidence>
<dbReference type="InterPro" id="IPR000225">
    <property type="entry name" value="Armadillo"/>
</dbReference>
<dbReference type="GO" id="GO:0005829">
    <property type="term" value="C:cytosol"/>
    <property type="evidence" value="ECO:0000318"/>
    <property type="project" value="GO_Central"/>
</dbReference>
<dbReference type="FunCoup" id="A7RI49">
    <property type="interactions" value="11"/>
</dbReference>
<dbReference type="FunFam" id="1.25.10.10:FF:000749">
    <property type="entry name" value="Predicted protein"/>
    <property type="match status" value="1"/>
</dbReference>
<keyword evidence="6" id="KW-0496">Mitochondrion</keyword>
<accession>A7RI49</accession>
<dbReference type="STRING" id="45351.A7RI49"/>
<dbReference type="InterPro" id="IPR016024">
    <property type="entry name" value="ARM-type_fold"/>
</dbReference>
<dbReference type="PANTHER" id="PTHR10957">
    <property type="entry name" value="RAP1 GTPASE-GDP DISSOCIATION STIMULATOR 1"/>
    <property type="match status" value="1"/>
</dbReference>
<protein>
    <submittedName>
        <fullName evidence="7">Uncharacterized protein</fullName>
    </submittedName>
</protein>
<evidence type="ECO:0000256" key="4">
    <source>
        <dbReference type="ARBA" id="ARBA00022490"/>
    </source>
</evidence>
<keyword evidence="5" id="KW-0256">Endoplasmic reticulum</keyword>
<evidence type="ECO:0000313" key="8">
    <source>
        <dbReference type="Proteomes" id="UP000001593"/>
    </source>
</evidence>
<proteinExistence type="predicted"/>
<dbReference type="InterPro" id="IPR011989">
    <property type="entry name" value="ARM-like"/>
</dbReference>
<gene>
    <name evidence="7" type="ORF">NEMVEDRAFT_v1g238452</name>
</gene>
<evidence type="ECO:0000256" key="5">
    <source>
        <dbReference type="ARBA" id="ARBA00022824"/>
    </source>
</evidence>
<dbReference type="GO" id="GO:0005739">
    <property type="term" value="C:mitochondrion"/>
    <property type="evidence" value="ECO:0007669"/>
    <property type="project" value="UniProtKB-SubCell"/>
</dbReference>
<dbReference type="AlphaFoldDB" id="A7RI49"/>
<evidence type="ECO:0000313" key="7">
    <source>
        <dbReference type="EMBL" id="EDO48966.1"/>
    </source>
</evidence>
<dbReference type="InterPro" id="IPR040144">
    <property type="entry name" value="RAP1GDS1"/>
</dbReference>
<dbReference type="EMBL" id="DS469511">
    <property type="protein sequence ID" value="EDO48966.1"/>
    <property type="molecule type" value="Genomic_DNA"/>
</dbReference>
<dbReference type="OMA" id="NICADND"/>
<comment type="subcellular location">
    <subcellularLocation>
        <location evidence="3">Cytoplasm</location>
        <location evidence="3">Cytosol</location>
    </subcellularLocation>
    <subcellularLocation>
        <location evidence="2">Endoplasmic reticulum</location>
    </subcellularLocation>
    <subcellularLocation>
        <location evidence="1">Mitochondrion</location>
    </subcellularLocation>
</comment>
<keyword evidence="8" id="KW-1185">Reference proteome</keyword>